<dbReference type="Gene3D" id="3.30.870.10">
    <property type="entry name" value="Endonuclease Chain A"/>
    <property type="match status" value="2"/>
</dbReference>
<keyword evidence="8" id="KW-0539">Nucleus</keyword>
<dbReference type="InterPro" id="IPR010347">
    <property type="entry name" value="Tdp1"/>
</dbReference>
<evidence type="ECO:0000313" key="10">
    <source>
        <dbReference type="Proteomes" id="UP000030755"/>
    </source>
</evidence>
<evidence type="ECO:0000256" key="1">
    <source>
        <dbReference type="ARBA" id="ARBA00004123"/>
    </source>
</evidence>
<dbReference type="STRING" id="988480.A0A075B5A2"/>
<sequence>MENEIIEILSSGDEDHVLKKAKTLKHPGCTILPDGCRVGWIDVLDGPPMRNESSINLKLIFKQINPKFMIQINFMVDVDWLYNQLENSVEGVITMFIFDHNDKLTVIIHTANLIESDWKNKTQMVFITPQLSLKKPSDLSKKSPFQLDLEDYFQGYPFAFKSYAEKIMQYDFSSIKYLENVKRTDQLICQFSSIGTLGAKPETWLLSNIKNSFGMSKCNFKI</sequence>
<evidence type="ECO:0000256" key="3">
    <source>
        <dbReference type="ARBA" id="ARBA00022722"/>
    </source>
</evidence>
<evidence type="ECO:0000256" key="6">
    <source>
        <dbReference type="ARBA" id="ARBA00022839"/>
    </source>
</evidence>
<comment type="subcellular location">
    <subcellularLocation>
        <location evidence="1">Nucleus</location>
    </subcellularLocation>
</comment>
<dbReference type="PANTHER" id="PTHR12415">
    <property type="entry name" value="TYROSYL-DNA PHOSPHODIESTERASE 1"/>
    <property type="match status" value="1"/>
</dbReference>
<keyword evidence="3" id="KW-0540">Nuclease</keyword>
<evidence type="ECO:0000256" key="5">
    <source>
        <dbReference type="ARBA" id="ARBA00022801"/>
    </source>
</evidence>
<keyword evidence="6" id="KW-0269">Exonuclease</keyword>
<name>A0A075B5A2_ROZAC</name>
<keyword evidence="4" id="KW-0227">DNA damage</keyword>
<comment type="similarity">
    <text evidence="2">Belongs to the tyrosyl-DNA phosphodiesterase family.</text>
</comment>
<accession>A0A075B5A2</accession>
<dbReference type="GO" id="GO:0017005">
    <property type="term" value="F:3'-tyrosyl-DNA phosphodiesterase activity"/>
    <property type="evidence" value="ECO:0007669"/>
    <property type="project" value="TreeGrafter"/>
</dbReference>
<dbReference type="GO" id="GO:0003690">
    <property type="term" value="F:double-stranded DNA binding"/>
    <property type="evidence" value="ECO:0007669"/>
    <property type="project" value="TreeGrafter"/>
</dbReference>
<keyword evidence="7" id="KW-0234">DNA repair</keyword>
<evidence type="ECO:0000256" key="2">
    <source>
        <dbReference type="ARBA" id="ARBA00010205"/>
    </source>
</evidence>
<dbReference type="GO" id="GO:0004527">
    <property type="term" value="F:exonuclease activity"/>
    <property type="evidence" value="ECO:0007669"/>
    <property type="project" value="UniProtKB-KW"/>
</dbReference>
<keyword evidence="5" id="KW-0378">Hydrolase</keyword>
<dbReference type="EMBL" id="KE560370">
    <property type="protein sequence ID" value="EPZ37024.1"/>
    <property type="molecule type" value="Genomic_DNA"/>
</dbReference>
<dbReference type="PANTHER" id="PTHR12415:SF0">
    <property type="entry name" value="TYROSYL-DNA PHOSPHODIESTERASE 1"/>
    <property type="match status" value="1"/>
</dbReference>
<dbReference type="GO" id="GO:0003697">
    <property type="term" value="F:single-stranded DNA binding"/>
    <property type="evidence" value="ECO:0007669"/>
    <property type="project" value="TreeGrafter"/>
</dbReference>
<evidence type="ECO:0000256" key="8">
    <source>
        <dbReference type="ARBA" id="ARBA00023242"/>
    </source>
</evidence>
<organism evidence="9 10">
    <name type="scientific">Rozella allomycis (strain CSF55)</name>
    <dbReference type="NCBI Taxonomy" id="988480"/>
    <lineage>
        <taxon>Eukaryota</taxon>
        <taxon>Fungi</taxon>
        <taxon>Fungi incertae sedis</taxon>
        <taxon>Cryptomycota</taxon>
        <taxon>Cryptomycota incertae sedis</taxon>
        <taxon>Rozella</taxon>
    </lineage>
</organism>
<dbReference type="SUPFAM" id="SSF56024">
    <property type="entry name" value="Phospholipase D/nuclease"/>
    <property type="match status" value="1"/>
</dbReference>
<dbReference type="AlphaFoldDB" id="A0A075B5A2"/>
<keyword evidence="10" id="KW-1185">Reference proteome</keyword>
<feature type="non-terminal residue" evidence="9">
    <location>
        <position position="222"/>
    </location>
</feature>
<dbReference type="GO" id="GO:0006281">
    <property type="term" value="P:DNA repair"/>
    <property type="evidence" value="ECO:0007669"/>
    <property type="project" value="UniProtKB-KW"/>
</dbReference>
<dbReference type="OrthoDB" id="47785at2759"/>
<evidence type="ECO:0000313" key="9">
    <source>
        <dbReference type="EMBL" id="EPZ37024.1"/>
    </source>
</evidence>
<evidence type="ECO:0000256" key="7">
    <source>
        <dbReference type="ARBA" id="ARBA00023204"/>
    </source>
</evidence>
<dbReference type="HOGENOM" id="CLU_1245981_0_0_1"/>
<evidence type="ECO:0000256" key="4">
    <source>
        <dbReference type="ARBA" id="ARBA00022763"/>
    </source>
</evidence>
<gene>
    <name evidence="9" type="ORF">O9G_005756</name>
</gene>
<proteinExistence type="inferred from homology"/>
<dbReference type="Pfam" id="PF06087">
    <property type="entry name" value="Tyr-DNA_phospho"/>
    <property type="match status" value="1"/>
</dbReference>
<dbReference type="GO" id="GO:0005634">
    <property type="term" value="C:nucleus"/>
    <property type="evidence" value="ECO:0007669"/>
    <property type="project" value="UniProtKB-SubCell"/>
</dbReference>
<protein>
    <submittedName>
        <fullName evidence="9">Uncharacterized protein</fullName>
    </submittedName>
</protein>
<dbReference type="Proteomes" id="UP000030755">
    <property type="component" value="Unassembled WGS sequence"/>
</dbReference>
<reference evidence="9 10" key="1">
    <citation type="journal article" date="2013" name="Curr. Biol.">
        <title>Shared signatures of parasitism and phylogenomics unite Cryptomycota and microsporidia.</title>
        <authorList>
            <person name="James T.Y."/>
            <person name="Pelin A."/>
            <person name="Bonen L."/>
            <person name="Ahrendt S."/>
            <person name="Sain D."/>
            <person name="Corradi N."/>
            <person name="Stajich J.E."/>
        </authorList>
    </citation>
    <scope>NUCLEOTIDE SEQUENCE [LARGE SCALE GENOMIC DNA]</scope>
    <source>
        <strain evidence="9 10">CSF55</strain>
    </source>
</reference>